<keyword evidence="2" id="KW-0012">Acyltransferase</keyword>
<dbReference type="STRING" id="576118.SAMN05216216_10177"/>
<evidence type="ECO:0000256" key="2">
    <source>
        <dbReference type="ARBA" id="ARBA00023315"/>
    </source>
</evidence>
<organism evidence="4 5">
    <name type="scientific">Lacicoccus qingdaonensis</name>
    <dbReference type="NCBI Taxonomy" id="576118"/>
    <lineage>
        <taxon>Bacteria</taxon>
        <taxon>Bacillati</taxon>
        <taxon>Bacillota</taxon>
        <taxon>Bacilli</taxon>
        <taxon>Bacillales</taxon>
        <taxon>Salinicoccaceae</taxon>
        <taxon>Lacicoccus</taxon>
    </lineage>
</organism>
<proteinExistence type="predicted"/>
<evidence type="ECO:0000259" key="3">
    <source>
        <dbReference type="PROSITE" id="PS51186"/>
    </source>
</evidence>
<evidence type="ECO:0000313" key="5">
    <source>
        <dbReference type="Proteomes" id="UP000199008"/>
    </source>
</evidence>
<protein>
    <submittedName>
        <fullName evidence="4">Acetyltransferase (GNAT) domain-containing protein</fullName>
    </submittedName>
</protein>
<dbReference type="InterPro" id="IPR000182">
    <property type="entry name" value="GNAT_dom"/>
</dbReference>
<dbReference type="CDD" id="cd04301">
    <property type="entry name" value="NAT_SF"/>
    <property type="match status" value="1"/>
</dbReference>
<evidence type="ECO:0000313" key="4">
    <source>
        <dbReference type="EMBL" id="SDK21086.1"/>
    </source>
</evidence>
<dbReference type="SUPFAM" id="SSF55729">
    <property type="entry name" value="Acyl-CoA N-acyltransferases (Nat)"/>
    <property type="match status" value="1"/>
</dbReference>
<keyword evidence="1 4" id="KW-0808">Transferase</keyword>
<dbReference type="EMBL" id="FNFY01000001">
    <property type="protein sequence ID" value="SDK21086.1"/>
    <property type="molecule type" value="Genomic_DNA"/>
</dbReference>
<dbReference type="InterPro" id="IPR017274">
    <property type="entry name" value="YlbP"/>
</dbReference>
<dbReference type="PIRSF" id="PIRSF037732">
    <property type="entry name" value="YlbP_prd"/>
    <property type="match status" value="1"/>
</dbReference>
<evidence type="ECO:0000256" key="1">
    <source>
        <dbReference type="ARBA" id="ARBA00022679"/>
    </source>
</evidence>
<dbReference type="GO" id="GO:0016747">
    <property type="term" value="F:acyltransferase activity, transferring groups other than amino-acyl groups"/>
    <property type="evidence" value="ECO:0007669"/>
    <property type="project" value="InterPro"/>
</dbReference>
<name>A0A1G9A158_9BACL</name>
<dbReference type="Gene3D" id="3.40.630.30">
    <property type="match status" value="1"/>
</dbReference>
<dbReference type="InterPro" id="IPR016181">
    <property type="entry name" value="Acyl_CoA_acyltransferase"/>
</dbReference>
<gene>
    <name evidence="4" type="ORF">SAMN05216216_10177</name>
</gene>
<dbReference type="NCBIfam" id="NF010241">
    <property type="entry name" value="PRK13688.1"/>
    <property type="match status" value="1"/>
</dbReference>
<dbReference type="Proteomes" id="UP000199008">
    <property type="component" value="Unassembled WGS sequence"/>
</dbReference>
<dbReference type="PROSITE" id="PS51186">
    <property type="entry name" value="GNAT"/>
    <property type="match status" value="1"/>
</dbReference>
<feature type="domain" description="N-acetyltransferase" evidence="3">
    <location>
        <begin position="7"/>
        <end position="154"/>
    </location>
</feature>
<dbReference type="AlphaFoldDB" id="A0A1G9A158"/>
<sequence>MSEIKHLAINYKTAEDFKKFGEYGTQELQMMEELEGNVIDADTDSPFYGIYVGENLAARMCLYRKQDDNHPIFDPPHDYLVIWKLEVLEKYRGRGFGSELINYVKEQNMPIKAVSRQNARSFFEDHGFETLKYDIERDLADNALIWYPEGYSLKQ</sequence>
<keyword evidence="5" id="KW-1185">Reference proteome</keyword>
<dbReference type="RefSeq" id="WP_092983622.1">
    <property type="nucleotide sequence ID" value="NZ_FNFY01000001.1"/>
</dbReference>
<dbReference type="Pfam" id="PF00583">
    <property type="entry name" value="Acetyltransf_1"/>
    <property type="match status" value="1"/>
</dbReference>
<accession>A0A1G9A158</accession>
<reference evidence="5" key="1">
    <citation type="submission" date="2016-10" db="EMBL/GenBank/DDBJ databases">
        <authorList>
            <person name="Varghese N."/>
            <person name="Submissions S."/>
        </authorList>
    </citation>
    <scope>NUCLEOTIDE SEQUENCE [LARGE SCALE GENOMIC DNA]</scope>
    <source>
        <strain evidence="5">CGMCC 1.8895</strain>
    </source>
</reference>
<dbReference type="OrthoDB" id="2242710at2"/>